<feature type="transmembrane region" description="Helical" evidence="2">
    <location>
        <begin position="50"/>
        <end position="67"/>
    </location>
</feature>
<protein>
    <submittedName>
        <fullName evidence="4">Uncharacterized protein DUF4396</fullName>
    </submittedName>
</protein>
<keyword evidence="2" id="KW-0472">Membrane</keyword>
<feature type="transmembrane region" description="Helical" evidence="2">
    <location>
        <begin position="170"/>
        <end position="200"/>
    </location>
</feature>
<name>A0A2S6IK39_9ACTN</name>
<keyword evidence="2" id="KW-0812">Transmembrane</keyword>
<feature type="transmembrane region" description="Helical" evidence="2">
    <location>
        <begin position="212"/>
        <end position="235"/>
    </location>
</feature>
<feature type="domain" description="DUF4396" evidence="3">
    <location>
        <begin position="106"/>
        <end position="240"/>
    </location>
</feature>
<feature type="region of interest" description="Disordered" evidence="1">
    <location>
        <begin position="76"/>
        <end position="101"/>
    </location>
</feature>
<accession>A0A2S6IK39</accession>
<evidence type="ECO:0000256" key="1">
    <source>
        <dbReference type="SAM" id="MobiDB-lite"/>
    </source>
</evidence>
<comment type="caution">
    <text evidence="4">The sequence shown here is derived from an EMBL/GenBank/DDBJ whole genome shotgun (WGS) entry which is preliminary data.</text>
</comment>
<sequence length="243" mass="25441">MDMNEHGAGLPAWVSPLAWAYIALTAISTATMLYLIFVRGPRQRSRIMELAWLLGATYLGPVALWMFQRAGEPRPPVGPGIDASPGTGHHATRRHDSDTASGQRAAVRGGLLGGAASAIAHLVGVPLVLLTGLTLAGDALWAMIAVITLLAVAVLTLMEHSLRQRRASTAGGAGSAVAVAFLTVLAFDVGMLGWMLVLHFAGLMPHPTDVSFVFLMQVGLVLGLIAGYPAVSVLLRRGLKTPA</sequence>
<dbReference type="InterPro" id="IPR025509">
    <property type="entry name" value="DUF4396"/>
</dbReference>
<evidence type="ECO:0000256" key="2">
    <source>
        <dbReference type="SAM" id="Phobius"/>
    </source>
</evidence>
<evidence type="ECO:0000259" key="3">
    <source>
        <dbReference type="Pfam" id="PF14342"/>
    </source>
</evidence>
<gene>
    <name evidence="4" type="ORF">CLV92_10749</name>
</gene>
<keyword evidence="5" id="KW-1185">Reference proteome</keyword>
<dbReference type="Pfam" id="PF14342">
    <property type="entry name" value="DUF4396"/>
    <property type="match status" value="1"/>
</dbReference>
<organism evidence="4 5">
    <name type="scientific">Kineococcus xinjiangensis</name>
    <dbReference type="NCBI Taxonomy" id="512762"/>
    <lineage>
        <taxon>Bacteria</taxon>
        <taxon>Bacillati</taxon>
        <taxon>Actinomycetota</taxon>
        <taxon>Actinomycetes</taxon>
        <taxon>Kineosporiales</taxon>
        <taxon>Kineosporiaceae</taxon>
        <taxon>Kineococcus</taxon>
    </lineage>
</organism>
<dbReference type="AlphaFoldDB" id="A0A2S6IK39"/>
<keyword evidence="2" id="KW-1133">Transmembrane helix</keyword>
<dbReference type="EMBL" id="PTJD01000007">
    <property type="protein sequence ID" value="PPK94546.1"/>
    <property type="molecule type" value="Genomic_DNA"/>
</dbReference>
<feature type="transmembrane region" description="Helical" evidence="2">
    <location>
        <begin position="18"/>
        <end position="38"/>
    </location>
</feature>
<evidence type="ECO:0000313" key="4">
    <source>
        <dbReference type="EMBL" id="PPK94546.1"/>
    </source>
</evidence>
<feature type="transmembrane region" description="Helical" evidence="2">
    <location>
        <begin position="139"/>
        <end position="158"/>
    </location>
</feature>
<proteinExistence type="predicted"/>
<evidence type="ECO:0000313" key="5">
    <source>
        <dbReference type="Proteomes" id="UP000239485"/>
    </source>
</evidence>
<reference evidence="4 5" key="1">
    <citation type="submission" date="2018-02" db="EMBL/GenBank/DDBJ databases">
        <title>Genomic Encyclopedia of Archaeal and Bacterial Type Strains, Phase II (KMG-II): from individual species to whole genera.</title>
        <authorList>
            <person name="Goeker M."/>
        </authorList>
    </citation>
    <scope>NUCLEOTIDE SEQUENCE [LARGE SCALE GENOMIC DNA]</scope>
    <source>
        <strain evidence="4 5">DSM 22857</strain>
    </source>
</reference>
<dbReference type="Proteomes" id="UP000239485">
    <property type="component" value="Unassembled WGS sequence"/>
</dbReference>